<dbReference type="AlphaFoldDB" id="A0A4P9XZY0"/>
<keyword evidence="5" id="KW-1185">Reference proteome</keyword>
<keyword evidence="1" id="KW-0479">Metal-binding</keyword>
<dbReference type="SUPFAM" id="SSF48056">
    <property type="entry name" value="Di-copper centre-containing domain"/>
    <property type="match status" value="1"/>
</dbReference>
<evidence type="ECO:0000256" key="1">
    <source>
        <dbReference type="ARBA" id="ARBA00022723"/>
    </source>
</evidence>
<feature type="non-terminal residue" evidence="4">
    <location>
        <position position="1"/>
    </location>
</feature>
<dbReference type="InterPro" id="IPR002227">
    <property type="entry name" value="Tyrosinase_Cu-bd"/>
</dbReference>
<evidence type="ECO:0000313" key="5">
    <source>
        <dbReference type="Proteomes" id="UP000267251"/>
    </source>
</evidence>
<accession>A0A4P9XZY0</accession>
<dbReference type="InterPro" id="IPR050316">
    <property type="entry name" value="Tyrosinase/Hemocyanin"/>
</dbReference>
<dbReference type="OrthoDB" id="6132182at2759"/>
<name>A0A4P9XZY0_9FUNG</name>
<dbReference type="EMBL" id="KZ988535">
    <property type="protein sequence ID" value="RKP11997.1"/>
    <property type="molecule type" value="Genomic_DNA"/>
</dbReference>
<evidence type="ECO:0000313" key="4">
    <source>
        <dbReference type="EMBL" id="RKP11997.1"/>
    </source>
</evidence>
<protein>
    <recommendedName>
        <fullName evidence="3">Tyrosinase copper-binding domain-containing protein</fullName>
    </recommendedName>
</protein>
<proteinExistence type="predicted"/>
<dbReference type="Pfam" id="PF00264">
    <property type="entry name" value="Tyrosinase"/>
    <property type="match status" value="1"/>
</dbReference>
<feature type="domain" description="Tyrosinase copper-binding" evidence="3">
    <location>
        <begin position="52"/>
        <end position="69"/>
    </location>
</feature>
<dbReference type="InterPro" id="IPR008922">
    <property type="entry name" value="Di-copper_centre_dom_sf"/>
</dbReference>
<gene>
    <name evidence="4" type="ORF">BJ684DRAFT_831</name>
</gene>
<reference evidence="5" key="1">
    <citation type="journal article" date="2018" name="Nat. Microbiol.">
        <title>Leveraging single-cell genomics to expand the fungal tree of life.</title>
        <authorList>
            <person name="Ahrendt S.R."/>
            <person name="Quandt C.A."/>
            <person name="Ciobanu D."/>
            <person name="Clum A."/>
            <person name="Salamov A."/>
            <person name="Andreopoulos B."/>
            <person name="Cheng J.F."/>
            <person name="Woyke T."/>
            <person name="Pelin A."/>
            <person name="Henrissat B."/>
            <person name="Reynolds N.K."/>
            <person name="Benny G.L."/>
            <person name="Smith M.E."/>
            <person name="James T.Y."/>
            <person name="Grigoriev I.V."/>
        </authorList>
    </citation>
    <scope>NUCLEOTIDE SEQUENCE [LARGE SCALE GENOMIC DNA]</scope>
</reference>
<dbReference type="PANTHER" id="PTHR11474:SF126">
    <property type="entry name" value="TYROSINASE-LIKE PROTEIN TYR-1-RELATED"/>
    <property type="match status" value="1"/>
</dbReference>
<keyword evidence="2" id="KW-0186">Copper</keyword>
<feature type="non-terminal residue" evidence="4">
    <location>
        <position position="90"/>
    </location>
</feature>
<dbReference type="PANTHER" id="PTHR11474">
    <property type="entry name" value="TYROSINASE FAMILY MEMBER"/>
    <property type="match status" value="1"/>
</dbReference>
<dbReference type="PROSITE" id="PS00497">
    <property type="entry name" value="TYROSINASE_1"/>
    <property type="match status" value="1"/>
</dbReference>
<dbReference type="Gene3D" id="1.10.1280.10">
    <property type="entry name" value="Di-copper center containing domain from catechol oxidase"/>
    <property type="match status" value="1"/>
</dbReference>
<evidence type="ECO:0000259" key="3">
    <source>
        <dbReference type="PROSITE" id="PS00497"/>
    </source>
</evidence>
<organism evidence="4 5">
    <name type="scientific">Piptocephalis cylindrospora</name>
    <dbReference type="NCBI Taxonomy" id="1907219"/>
    <lineage>
        <taxon>Eukaryota</taxon>
        <taxon>Fungi</taxon>
        <taxon>Fungi incertae sedis</taxon>
        <taxon>Zoopagomycota</taxon>
        <taxon>Zoopagomycotina</taxon>
        <taxon>Zoopagomycetes</taxon>
        <taxon>Zoopagales</taxon>
        <taxon>Piptocephalidaceae</taxon>
        <taxon>Piptocephalis</taxon>
    </lineage>
</organism>
<sequence>CTKVCHRREIRSLSETERTTYFNAIKKLNSGPKPTKYDRFVKIHLDNTKEIHSNDIFPDWHRLYLRKFEQLLQEIDPSICAPYWRWDLDS</sequence>
<evidence type="ECO:0000256" key="2">
    <source>
        <dbReference type="ARBA" id="ARBA00023008"/>
    </source>
</evidence>
<dbReference type="Proteomes" id="UP000267251">
    <property type="component" value="Unassembled WGS sequence"/>
</dbReference>
<dbReference type="GO" id="GO:0016491">
    <property type="term" value="F:oxidoreductase activity"/>
    <property type="evidence" value="ECO:0007669"/>
    <property type="project" value="InterPro"/>
</dbReference>
<dbReference type="GO" id="GO:0046872">
    <property type="term" value="F:metal ion binding"/>
    <property type="evidence" value="ECO:0007669"/>
    <property type="project" value="UniProtKB-KW"/>
</dbReference>